<organism evidence="1 2">
    <name type="scientific">Nocardia flavorosea</name>
    <dbReference type="NCBI Taxonomy" id="53429"/>
    <lineage>
        <taxon>Bacteria</taxon>
        <taxon>Bacillati</taxon>
        <taxon>Actinomycetota</taxon>
        <taxon>Actinomycetes</taxon>
        <taxon>Mycobacteriales</taxon>
        <taxon>Nocardiaceae</taxon>
        <taxon>Nocardia</taxon>
    </lineage>
</organism>
<accession>A0A846YAF5</accession>
<protein>
    <submittedName>
        <fullName evidence="1">Uncharacterized protein</fullName>
    </submittedName>
</protein>
<keyword evidence="2" id="KW-1185">Reference proteome</keyword>
<evidence type="ECO:0000313" key="1">
    <source>
        <dbReference type="EMBL" id="NKY54792.1"/>
    </source>
</evidence>
<sequence length="52" mass="5560">MAADGRAPVRRAWPGFYERGKALSVATVGEIDYVIDPAGTREVVLRALTAAD</sequence>
<dbReference type="Proteomes" id="UP000570678">
    <property type="component" value="Unassembled WGS sequence"/>
</dbReference>
<comment type="caution">
    <text evidence="1">The sequence shown here is derived from an EMBL/GenBank/DDBJ whole genome shotgun (WGS) entry which is preliminary data.</text>
</comment>
<reference evidence="1 2" key="1">
    <citation type="submission" date="2020-04" db="EMBL/GenBank/DDBJ databases">
        <title>MicrobeNet Type strains.</title>
        <authorList>
            <person name="Nicholson A.C."/>
        </authorList>
    </citation>
    <scope>NUCLEOTIDE SEQUENCE [LARGE SCALE GENOMIC DNA]</scope>
    <source>
        <strain evidence="1 2">JCM 3332</strain>
    </source>
</reference>
<dbReference type="AlphaFoldDB" id="A0A846YAF5"/>
<gene>
    <name evidence="1" type="ORF">HGA15_01160</name>
</gene>
<proteinExistence type="predicted"/>
<name>A0A846YAF5_9NOCA</name>
<dbReference type="RefSeq" id="WP_157116168.1">
    <property type="nucleotide sequence ID" value="NZ_JAAXOT010000001.1"/>
</dbReference>
<dbReference type="EMBL" id="JAAXOT010000001">
    <property type="protein sequence ID" value="NKY54792.1"/>
    <property type="molecule type" value="Genomic_DNA"/>
</dbReference>
<evidence type="ECO:0000313" key="2">
    <source>
        <dbReference type="Proteomes" id="UP000570678"/>
    </source>
</evidence>